<accession>A0A1M5HSP0</accession>
<evidence type="ECO:0000256" key="3">
    <source>
        <dbReference type="ARBA" id="ARBA00023027"/>
    </source>
</evidence>
<evidence type="ECO:0000256" key="1">
    <source>
        <dbReference type="ARBA" id="ARBA00022723"/>
    </source>
</evidence>
<dbReference type="GO" id="GO:0046872">
    <property type="term" value="F:metal ion binding"/>
    <property type="evidence" value="ECO:0007669"/>
    <property type="project" value="UniProtKB-KW"/>
</dbReference>
<dbReference type="PANTHER" id="PTHR30004">
    <property type="entry name" value="4-HYDROXYTHREONINE-4-PHOSPHATE DEHYDROGENASE"/>
    <property type="match status" value="1"/>
</dbReference>
<dbReference type="STRING" id="1346286.SAMN05444362_11724"/>
<dbReference type="GO" id="GO:0016491">
    <property type="term" value="F:oxidoreductase activity"/>
    <property type="evidence" value="ECO:0007669"/>
    <property type="project" value="UniProtKB-KW"/>
</dbReference>
<dbReference type="InterPro" id="IPR005255">
    <property type="entry name" value="PdxA_fam"/>
</dbReference>
<sequence length="362" mass="39645">MIKVGITHGDINGIGYEVILKTFGDLRIAELCVPVIYGSTKVAAYHRKALELPPVTFNLIQNAQEAEINKVNMINCIPEDIKVELGKSTKVAGDASLMALERATADLAEGLIDVLITAPINKDNIQQDNFHFPGHTEYLEEKFGKNGNKSLMILAKDALRIALVTGHLPLSQVPQNITKDKIKQTIHIFNDSLMRDFNVDKPRIAVLSLNPHAGENGLLGAEENDIIIPALKEADADGVLCFGPYAADGFFGSGHYSSFDGVLAMYHDQGLVPFKTLAMEEGVNFTAGLPVIRTSPAHGTAYNIAGKNEASDISFREAIYMAIDTFRNREAYESARVNPLRKLYYEKGGDEALDLTKEEPND</sequence>
<organism evidence="4 5">
    <name type="scientific">Dysgonomonas macrotermitis</name>
    <dbReference type="NCBI Taxonomy" id="1346286"/>
    <lineage>
        <taxon>Bacteria</taxon>
        <taxon>Pseudomonadati</taxon>
        <taxon>Bacteroidota</taxon>
        <taxon>Bacteroidia</taxon>
        <taxon>Bacteroidales</taxon>
        <taxon>Dysgonomonadaceae</taxon>
        <taxon>Dysgonomonas</taxon>
    </lineage>
</organism>
<dbReference type="EMBL" id="FQUC01000017">
    <property type="protein sequence ID" value="SHG18945.1"/>
    <property type="molecule type" value="Genomic_DNA"/>
</dbReference>
<evidence type="ECO:0000313" key="5">
    <source>
        <dbReference type="Proteomes" id="UP000184480"/>
    </source>
</evidence>
<keyword evidence="5" id="KW-1185">Reference proteome</keyword>
<dbReference type="OrthoDB" id="9801783at2"/>
<dbReference type="PANTHER" id="PTHR30004:SF6">
    <property type="entry name" value="D-THREONATE 4-PHOSPHATE DEHYDROGENASE"/>
    <property type="match status" value="1"/>
</dbReference>
<evidence type="ECO:0000313" key="4">
    <source>
        <dbReference type="EMBL" id="SHG18945.1"/>
    </source>
</evidence>
<keyword evidence="2" id="KW-0560">Oxidoreductase</keyword>
<gene>
    <name evidence="4" type="ORF">SAMN05444362_11724</name>
</gene>
<dbReference type="Pfam" id="PF04166">
    <property type="entry name" value="PdxA"/>
    <property type="match status" value="1"/>
</dbReference>
<name>A0A1M5HSP0_9BACT</name>
<protein>
    <submittedName>
        <fullName evidence="4">4-hydroxythreonine-4-phosphate dehydrogenase</fullName>
    </submittedName>
</protein>
<proteinExistence type="predicted"/>
<dbReference type="GO" id="GO:0051287">
    <property type="term" value="F:NAD binding"/>
    <property type="evidence" value="ECO:0007669"/>
    <property type="project" value="InterPro"/>
</dbReference>
<reference evidence="5" key="1">
    <citation type="submission" date="2016-11" db="EMBL/GenBank/DDBJ databases">
        <authorList>
            <person name="Varghese N."/>
            <person name="Submissions S."/>
        </authorList>
    </citation>
    <scope>NUCLEOTIDE SEQUENCE [LARGE SCALE GENOMIC DNA]</scope>
    <source>
        <strain evidence="5">DSM 27370</strain>
    </source>
</reference>
<dbReference type="NCBIfam" id="TIGR00557">
    <property type="entry name" value="pdxA"/>
    <property type="match status" value="1"/>
</dbReference>
<dbReference type="SUPFAM" id="SSF53659">
    <property type="entry name" value="Isocitrate/Isopropylmalate dehydrogenase-like"/>
    <property type="match status" value="1"/>
</dbReference>
<dbReference type="RefSeq" id="WP_062182773.1">
    <property type="nucleotide sequence ID" value="NZ_BBXL01000018.1"/>
</dbReference>
<keyword evidence="3" id="KW-0520">NAD</keyword>
<dbReference type="AlphaFoldDB" id="A0A1M5HSP0"/>
<dbReference type="Proteomes" id="UP000184480">
    <property type="component" value="Unassembled WGS sequence"/>
</dbReference>
<keyword evidence="1" id="KW-0479">Metal-binding</keyword>
<evidence type="ECO:0000256" key="2">
    <source>
        <dbReference type="ARBA" id="ARBA00023002"/>
    </source>
</evidence>
<dbReference type="Gene3D" id="3.40.718.10">
    <property type="entry name" value="Isopropylmalate Dehydrogenase"/>
    <property type="match status" value="1"/>
</dbReference>